<accession>A0A2G5US54</accession>
<dbReference type="InterPro" id="IPR016024">
    <property type="entry name" value="ARM-type_fold"/>
</dbReference>
<reference evidence="3" key="1">
    <citation type="submission" date="2017-10" db="EMBL/GenBank/DDBJ databases">
        <title>Rapid genome shrinkage in a self-fertile nematode reveals novel sperm competition proteins.</title>
        <authorList>
            <person name="Yin D."/>
            <person name="Schwarz E.M."/>
            <person name="Thomas C.G."/>
            <person name="Felde R.L."/>
            <person name="Korf I.F."/>
            <person name="Cutter A.D."/>
            <person name="Schartner C.M."/>
            <person name="Ralston E.J."/>
            <person name="Meyer B.J."/>
            <person name="Haag E.S."/>
        </authorList>
    </citation>
    <scope>NUCLEOTIDE SEQUENCE [LARGE SCALE GENOMIC DNA]</scope>
    <source>
        <strain evidence="3">JU1422</strain>
    </source>
</reference>
<comment type="caution">
    <text evidence="2">The sequence shown here is derived from an EMBL/GenBank/DDBJ whole genome shotgun (WGS) entry which is preliminary data.</text>
</comment>
<dbReference type="SUPFAM" id="SSF48371">
    <property type="entry name" value="ARM repeat"/>
    <property type="match status" value="1"/>
</dbReference>
<feature type="compositionally biased region" description="Polar residues" evidence="1">
    <location>
        <begin position="26"/>
        <end position="43"/>
    </location>
</feature>
<dbReference type="AlphaFoldDB" id="A0A2G5US54"/>
<dbReference type="Gene3D" id="1.25.10.10">
    <property type="entry name" value="Leucine-rich Repeat Variant"/>
    <property type="match status" value="1"/>
</dbReference>
<proteinExistence type="predicted"/>
<protein>
    <recommendedName>
        <fullName evidence="4">Armadillo repeat-containing domain-containing protein</fullName>
    </recommendedName>
</protein>
<dbReference type="GO" id="GO:0007155">
    <property type="term" value="P:cell adhesion"/>
    <property type="evidence" value="ECO:0007669"/>
    <property type="project" value="InterPro"/>
</dbReference>
<evidence type="ECO:0008006" key="4">
    <source>
        <dbReference type="Google" id="ProtNLM"/>
    </source>
</evidence>
<dbReference type="GO" id="GO:0045296">
    <property type="term" value="F:cadherin binding"/>
    <property type="evidence" value="ECO:0007669"/>
    <property type="project" value="InterPro"/>
</dbReference>
<evidence type="ECO:0000256" key="1">
    <source>
        <dbReference type="SAM" id="MobiDB-lite"/>
    </source>
</evidence>
<dbReference type="InterPro" id="IPR013284">
    <property type="entry name" value="Beta-catenin"/>
</dbReference>
<dbReference type="EMBL" id="PDUG01000003">
    <property type="protein sequence ID" value="PIC42283.1"/>
    <property type="molecule type" value="Genomic_DNA"/>
</dbReference>
<dbReference type="OrthoDB" id="5808707at2759"/>
<dbReference type="Proteomes" id="UP000230233">
    <property type="component" value="Chromosome III"/>
</dbReference>
<name>A0A2G5US54_9PELO</name>
<gene>
    <name evidence="2" type="primary">Cnig_chr_III.g9408</name>
    <name evidence="2" type="ORF">B9Z55_009408</name>
</gene>
<evidence type="ECO:0000313" key="2">
    <source>
        <dbReference type="EMBL" id="PIC42283.1"/>
    </source>
</evidence>
<feature type="region of interest" description="Disordered" evidence="1">
    <location>
        <begin position="1"/>
        <end position="57"/>
    </location>
</feature>
<organism evidence="2 3">
    <name type="scientific">Caenorhabditis nigoni</name>
    <dbReference type="NCBI Taxonomy" id="1611254"/>
    <lineage>
        <taxon>Eukaryota</taxon>
        <taxon>Metazoa</taxon>
        <taxon>Ecdysozoa</taxon>
        <taxon>Nematoda</taxon>
        <taxon>Chromadorea</taxon>
        <taxon>Rhabditida</taxon>
        <taxon>Rhabditina</taxon>
        <taxon>Rhabditomorpha</taxon>
        <taxon>Rhabditoidea</taxon>
        <taxon>Rhabditidae</taxon>
        <taxon>Peloderinae</taxon>
        <taxon>Caenorhabditis</taxon>
    </lineage>
</organism>
<evidence type="ECO:0000313" key="3">
    <source>
        <dbReference type="Proteomes" id="UP000230233"/>
    </source>
</evidence>
<dbReference type="STRING" id="1611254.A0A2G5US54"/>
<dbReference type="PANTHER" id="PTHR45976">
    <property type="entry name" value="ARMADILLO SEGMENT POLARITY PROTEIN"/>
    <property type="match status" value="1"/>
</dbReference>
<dbReference type="InterPro" id="IPR011989">
    <property type="entry name" value="ARM-like"/>
</dbReference>
<sequence length="781" mass="89505">MEERGPDIEEYGSQPCTPLSFDPMLPSTSRVATPVRPSSTMSARQAPASPFRAQPQNMELSNSRVHELREVAAGKRLRTNDWMQGYIPPNPQQQQFQRPPSMIGSTVSNMSNLSHMTKFSALSVNTECGHFDNWIYQSQPALSKVSHSSVENQDPMKRRERMSIPEIEQSLASYVMSDQVAAIRELEPLAKAEALETTYDKTDLAPIINALFEVLVPRPQENENVIRKVFEILHRAAVPKHVRTTEKIFHQLNLELMNPNSKHSFQVPRPYSIYELVIERASRLDTAYDQAAMLLLAQICCKPFFMKYVFSDNQQSPGHKRLHEVVMRFAIKNLQQQETKRKSKGFSVSIIKNLSRRNRSIWRIVYELHVIPIFRDIIKDEYSDEDLLWPTMQALTMFCSNEIVGEDFVKLGGAQHLCSLLSHGSTRLLHELLACMQKLSLIKAIEQQDMEDSIRWVIQLVGSDDATIVERSTGVLRNIGQPNKQNKVVMVRNGVTAHAIAVLRTSMRSSKVRVSFYFMAKDDNVDSAIQACRMISENPDAACVLLYFFGVGAPKCRKLAVNVMKRVIENVPAFAEPFVDLTGTTGETLPILLLQRAYESLGEWRTAVVEVMRAAPNSAEFRVANEKRQDHEDIVWKSVSLVSNLCRNGNPRFFERVKVEMLYTRPTNPFTSLLPEMSDVILYEWLDFILAICGTEWSLQNCLMYHFLKQAKITHEYLLHYRRPNPQICDKINNIIETGMRQQQQHNQLEQMAMMHAQQQQQSYQCDERLRVDVSRVTIPI</sequence>
<keyword evidence="3" id="KW-1185">Reference proteome</keyword>